<dbReference type="GO" id="GO:0005829">
    <property type="term" value="C:cytosol"/>
    <property type="evidence" value="ECO:0007669"/>
    <property type="project" value="TreeGrafter"/>
</dbReference>
<dbReference type="GO" id="GO:0004764">
    <property type="term" value="F:shikimate 3-dehydrogenase (NADP+) activity"/>
    <property type="evidence" value="ECO:0007669"/>
    <property type="project" value="InterPro"/>
</dbReference>
<keyword evidence="2" id="KW-0028">Amino-acid biosynthesis</keyword>
<keyword evidence="2" id="KW-0057">Aromatic amino acid biosynthesis</keyword>
<dbReference type="InterPro" id="IPR013708">
    <property type="entry name" value="Shikimate_DH-bd_N"/>
</dbReference>
<dbReference type="SUPFAM" id="SSF53223">
    <property type="entry name" value="Aminoacid dehydrogenase-like, N-terminal domain"/>
    <property type="match status" value="1"/>
</dbReference>
<protein>
    <submittedName>
        <fullName evidence="4">Shikimate 5-dehydrogenase</fullName>
    </submittedName>
</protein>
<feature type="domain" description="Shikimate dehydrogenase substrate binding N-terminal" evidence="3">
    <location>
        <begin position="14"/>
        <end position="95"/>
    </location>
</feature>
<dbReference type="PANTHER" id="PTHR21089">
    <property type="entry name" value="SHIKIMATE DEHYDROGENASE"/>
    <property type="match status" value="1"/>
</dbReference>
<evidence type="ECO:0000259" key="3">
    <source>
        <dbReference type="Pfam" id="PF08501"/>
    </source>
</evidence>
<dbReference type="InterPro" id="IPR036291">
    <property type="entry name" value="NAD(P)-bd_dom_sf"/>
</dbReference>
<dbReference type="Pfam" id="PF08501">
    <property type="entry name" value="Shikimate_dh_N"/>
    <property type="match status" value="1"/>
</dbReference>
<dbReference type="Proteomes" id="UP000321749">
    <property type="component" value="Unassembled WGS sequence"/>
</dbReference>
<comment type="pathway">
    <text evidence="1">Metabolic intermediate biosynthesis; chorismate biosynthesis; chorismate from D-erythrose 4-phosphate and phosphoenolpyruvate: step 4/7.</text>
</comment>
<dbReference type="AlphaFoldDB" id="A0AA87RJP8"/>
<evidence type="ECO:0000256" key="1">
    <source>
        <dbReference type="ARBA" id="ARBA00004871"/>
    </source>
</evidence>
<sequence length="284" mass="28701">MQRIDGAGARRLAVVGSPIAHSLSPALHGAAARELGLDWRYERRLVAAGELAGFLDVLDGSWLGLSVTAPLKHEARALAASVDARAELTGAVNTLLLGAAPRGWNTDVGGIVRSFADAGLGPVGSGAIVGAGGTAQAALLALAELGAGTVTVGLRSPAKGARLTELGERLGVTVSLQPLTEPLPAVDAAVSTLPAGAEVVPAFAHPPARLLDADYARPEGSRYLPGLGAERVIDGREMLLGQAVLQARIFALGEIETALPDEARVAAAMRAAMVGSGTAGLEES</sequence>
<accession>A0AA87RJP8</accession>
<dbReference type="GO" id="GO:0050661">
    <property type="term" value="F:NADP binding"/>
    <property type="evidence" value="ECO:0007669"/>
    <property type="project" value="TreeGrafter"/>
</dbReference>
<evidence type="ECO:0000256" key="2">
    <source>
        <dbReference type="ARBA" id="ARBA00023141"/>
    </source>
</evidence>
<dbReference type="GO" id="GO:0009423">
    <property type="term" value="P:chorismate biosynthetic process"/>
    <property type="evidence" value="ECO:0007669"/>
    <property type="project" value="TreeGrafter"/>
</dbReference>
<dbReference type="GO" id="GO:0009073">
    <property type="term" value="P:aromatic amino acid family biosynthetic process"/>
    <property type="evidence" value="ECO:0007669"/>
    <property type="project" value="UniProtKB-KW"/>
</dbReference>
<evidence type="ECO:0000313" key="5">
    <source>
        <dbReference type="Proteomes" id="UP000321749"/>
    </source>
</evidence>
<dbReference type="GO" id="GO:0019632">
    <property type="term" value="P:shikimate metabolic process"/>
    <property type="evidence" value="ECO:0007669"/>
    <property type="project" value="TreeGrafter"/>
</dbReference>
<proteinExistence type="predicted"/>
<organism evidence="4 5">
    <name type="scientific">Agrococcus baldri</name>
    <dbReference type="NCBI Taxonomy" id="153730"/>
    <lineage>
        <taxon>Bacteria</taxon>
        <taxon>Bacillati</taxon>
        <taxon>Actinomycetota</taxon>
        <taxon>Actinomycetes</taxon>
        <taxon>Micrococcales</taxon>
        <taxon>Microbacteriaceae</taxon>
        <taxon>Agrococcus</taxon>
    </lineage>
</organism>
<dbReference type="Gene3D" id="3.40.50.720">
    <property type="entry name" value="NAD(P)-binding Rossmann-like Domain"/>
    <property type="match status" value="1"/>
</dbReference>
<dbReference type="Gene3D" id="3.40.50.10860">
    <property type="entry name" value="Leucine Dehydrogenase, chain A, domain 1"/>
    <property type="match status" value="1"/>
</dbReference>
<dbReference type="SUPFAM" id="SSF51735">
    <property type="entry name" value="NAD(P)-binding Rossmann-fold domains"/>
    <property type="match status" value="1"/>
</dbReference>
<comment type="caution">
    <text evidence="4">The sequence shown here is derived from an EMBL/GenBank/DDBJ whole genome shotgun (WGS) entry which is preliminary data.</text>
</comment>
<name>A0AA87RJP8_9MICO</name>
<evidence type="ECO:0000313" key="4">
    <source>
        <dbReference type="EMBL" id="GEK80538.1"/>
    </source>
</evidence>
<keyword evidence="5" id="KW-1185">Reference proteome</keyword>
<dbReference type="PANTHER" id="PTHR21089:SF1">
    <property type="entry name" value="BIFUNCTIONAL 3-DEHYDROQUINATE DEHYDRATASE_SHIKIMATE DEHYDROGENASE, CHLOROPLASTIC"/>
    <property type="match status" value="1"/>
</dbReference>
<dbReference type="RefSeq" id="WP_318279197.1">
    <property type="nucleotide sequence ID" value="NZ_BJUU01000011.1"/>
</dbReference>
<dbReference type="InterPro" id="IPR022893">
    <property type="entry name" value="Shikimate_DH_fam"/>
</dbReference>
<gene>
    <name evidence="4" type="primary">aroE</name>
    <name evidence="4" type="ORF">ABA31_18890</name>
</gene>
<dbReference type="PRINTS" id="PR00411">
    <property type="entry name" value="PNDRDTASEI"/>
</dbReference>
<dbReference type="InterPro" id="IPR046346">
    <property type="entry name" value="Aminoacid_DH-like_N_sf"/>
</dbReference>
<reference evidence="4 5" key="1">
    <citation type="submission" date="2019-07" db="EMBL/GenBank/DDBJ databases">
        <title>Whole genome shotgun sequence of Agrococcus baldri NBRC 103055.</title>
        <authorList>
            <person name="Hosoyama A."/>
            <person name="Uohara A."/>
            <person name="Ohji S."/>
            <person name="Ichikawa N."/>
        </authorList>
    </citation>
    <scope>NUCLEOTIDE SEQUENCE [LARGE SCALE GENOMIC DNA]</scope>
    <source>
        <strain evidence="4 5">NBRC 103055</strain>
    </source>
</reference>
<dbReference type="EMBL" id="BJUU01000011">
    <property type="protein sequence ID" value="GEK80538.1"/>
    <property type="molecule type" value="Genomic_DNA"/>
</dbReference>